<dbReference type="InterPro" id="IPR041698">
    <property type="entry name" value="Methyltransf_25"/>
</dbReference>
<dbReference type="Gene3D" id="3.40.50.150">
    <property type="entry name" value="Vaccinia Virus protein VP39"/>
    <property type="match status" value="1"/>
</dbReference>
<keyword evidence="3" id="KW-1185">Reference proteome</keyword>
<dbReference type="CDD" id="cd02440">
    <property type="entry name" value="AdoMet_MTases"/>
    <property type="match status" value="1"/>
</dbReference>
<gene>
    <name evidence="2" type="ORF">FCALED_LOCUS4436</name>
</gene>
<evidence type="ECO:0000313" key="2">
    <source>
        <dbReference type="EMBL" id="CAG8515757.1"/>
    </source>
</evidence>
<dbReference type="Proteomes" id="UP000789570">
    <property type="component" value="Unassembled WGS sequence"/>
</dbReference>
<protein>
    <submittedName>
        <fullName evidence="2">1693_t:CDS:1</fullName>
    </submittedName>
</protein>
<dbReference type="EMBL" id="CAJVPQ010000870">
    <property type="protein sequence ID" value="CAG8515757.1"/>
    <property type="molecule type" value="Genomic_DNA"/>
</dbReference>
<dbReference type="SUPFAM" id="SSF53335">
    <property type="entry name" value="S-adenosyl-L-methionine-dependent methyltransferases"/>
    <property type="match status" value="1"/>
</dbReference>
<dbReference type="PANTHER" id="PTHR43591">
    <property type="entry name" value="METHYLTRANSFERASE"/>
    <property type="match status" value="1"/>
</dbReference>
<dbReference type="Pfam" id="PF13649">
    <property type="entry name" value="Methyltransf_25"/>
    <property type="match status" value="1"/>
</dbReference>
<name>A0A9N9F801_9GLOM</name>
<proteinExistence type="predicted"/>
<reference evidence="2" key="1">
    <citation type="submission" date="2021-06" db="EMBL/GenBank/DDBJ databases">
        <authorList>
            <person name="Kallberg Y."/>
            <person name="Tangrot J."/>
            <person name="Rosling A."/>
        </authorList>
    </citation>
    <scope>NUCLEOTIDE SEQUENCE</scope>
    <source>
        <strain evidence="2">UK204</strain>
    </source>
</reference>
<dbReference type="InterPro" id="IPR029063">
    <property type="entry name" value="SAM-dependent_MTases_sf"/>
</dbReference>
<comment type="caution">
    <text evidence="2">The sequence shown here is derived from an EMBL/GenBank/DDBJ whole genome shotgun (WGS) entry which is preliminary data.</text>
</comment>
<sequence length="305" mass="35234">MGNNVSRIKSKILKAPRLPEYVQKESEEERFLNRYMSNDVSADDRLQMYHFVKRYIYDSNFSAPIEEKLIQGGYKVLDIACGSGAWLLDLSTRYDNSHFFGIDFQEVYPKEIKPPNLKFTKADILEGLPFPDNEFDFVRQDSMSHVLQRNQWEFVLSEIVRVTKPGGYIELAELNITFNGFGPILHRIYGGMRDFLLKQNVDINVTYELESMLKSQPNVTMIHRDERELIIGPNGGKIGIVCHESFVMLCNTELAIENLSSEIGVSKEEFKNMIGTGLEEDLKVSRPELMSFRLWTQKKEKNVIV</sequence>
<organism evidence="2 3">
    <name type="scientific">Funneliformis caledonium</name>
    <dbReference type="NCBI Taxonomy" id="1117310"/>
    <lineage>
        <taxon>Eukaryota</taxon>
        <taxon>Fungi</taxon>
        <taxon>Fungi incertae sedis</taxon>
        <taxon>Mucoromycota</taxon>
        <taxon>Glomeromycotina</taxon>
        <taxon>Glomeromycetes</taxon>
        <taxon>Glomerales</taxon>
        <taxon>Glomeraceae</taxon>
        <taxon>Funneliformis</taxon>
    </lineage>
</organism>
<dbReference type="AlphaFoldDB" id="A0A9N9F801"/>
<evidence type="ECO:0000313" key="3">
    <source>
        <dbReference type="Proteomes" id="UP000789570"/>
    </source>
</evidence>
<evidence type="ECO:0000259" key="1">
    <source>
        <dbReference type="Pfam" id="PF13649"/>
    </source>
</evidence>
<feature type="domain" description="Methyltransferase" evidence="1">
    <location>
        <begin position="76"/>
        <end position="167"/>
    </location>
</feature>
<dbReference type="OrthoDB" id="2013972at2759"/>
<accession>A0A9N9F801</accession>